<evidence type="ECO:0000313" key="2">
    <source>
        <dbReference type="Proteomes" id="UP000051952"/>
    </source>
</evidence>
<dbReference type="AlphaFoldDB" id="A0A0S4KKC4"/>
<dbReference type="VEuPathDB" id="TriTrypDB:BSAL_69170"/>
<organism evidence="1 2">
    <name type="scientific">Bodo saltans</name>
    <name type="common">Flagellated protozoan</name>
    <dbReference type="NCBI Taxonomy" id="75058"/>
    <lineage>
        <taxon>Eukaryota</taxon>
        <taxon>Discoba</taxon>
        <taxon>Euglenozoa</taxon>
        <taxon>Kinetoplastea</taxon>
        <taxon>Metakinetoplastina</taxon>
        <taxon>Eubodonida</taxon>
        <taxon>Bodonidae</taxon>
        <taxon>Bodo</taxon>
    </lineage>
</organism>
<sequence length="181" mass="20310">MAASGFELPFQWDDGTFVSPFVRSSGESLQDVGGFLAAFLIKKIAHLAENHHTAVEVTVTDLGCGDGQALFDLCPTISSAIINHNEVTVPVTVFGRGVDLDEGLVDIANQRIDAEMDKTWMRVWLILPIKELTLKWTRNMVTAARSYHRHRHCLKSLSDMRLRLRIFVQCTLMISSPRQQT</sequence>
<accession>A0A0S4KKC4</accession>
<proteinExistence type="predicted"/>
<name>A0A0S4KKC4_BODSA</name>
<dbReference type="OrthoDB" id="272302at2759"/>
<reference evidence="2" key="1">
    <citation type="submission" date="2015-09" db="EMBL/GenBank/DDBJ databases">
        <authorList>
            <consortium name="Pathogen Informatics"/>
        </authorList>
    </citation>
    <scope>NUCLEOTIDE SEQUENCE [LARGE SCALE GENOMIC DNA]</scope>
    <source>
        <strain evidence="2">Lake Konstanz</strain>
    </source>
</reference>
<evidence type="ECO:0000313" key="1">
    <source>
        <dbReference type="EMBL" id="CUI14083.1"/>
    </source>
</evidence>
<gene>
    <name evidence="1" type="ORF">BSAL_69170</name>
</gene>
<protein>
    <submittedName>
        <fullName evidence="1">Uncharacterized protein</fullName>
    </submittedName>
</protein>
<dbReference type="EMBL" id="CYKH01000486">
    <property type="protein sequence ID" value="CUI14083.1"/>
    <property type="molecule type" value="Genomic_DNA"/>
</dbReference>
<dbReference type="Proteomes" id="UP000051952">
    <property type="component" value="Unassembled WGS sequence"/>
</dbReference>
<keyword evidence="2" id="KW-1185">Reference proteome</keyword>